<evidence type="ECO:0000259" key="5">
    <source>
        <dbReference type="Pfam" id="PF00496"/>
    </source>
</evidence>
<gene>
    <name evidence="6" type="ORF">COX05_04355</name>
</gene>
<evidence type="ECO:0000256" key="4">
    <source>
        <dbReference type="SAM" id="Phobius"/>
    </source>
</evidence>
<dbReference type="AlphaFoldDB" id="A0A2H0BEU5"/>
<dbReference type="InterPro" id="IPR000914">
    <property type="entry name" value="SBP_5_dom"/>
</dbReference>
<evidence type="ECO:0000256" key="2">
    <source>
        <dbReference type="ARBA" id="ARBA00022448"/>
    </source>
</evidence>
<reference evidence="6 7" key="1">
    <citation type="submission" date="2017-09" db="EMBL/GenBank/DDBJ databases">
        <title>Depth-based differentiation of microbial function through sediment-hosted aquifers and enrichment of novel symbionts in the deep terrestrial subsurface.</title>
        <authorList>
            <person name="Probst A.J."/>
            <person name="Ladd B."/>
            <person name="Jarett J.K."/>
            <person name="Geller-Mcgrath D.E."/>
            <person name="Sieber C.M."/>
            <person name="Emerson J.B."/>
            <person name="Anantharaman K."/>
            <person name="Thomas B.C."/>
            <person name="Malmstrom R."/>
            <person name="Stieglmeier M."/>
            <person name="Klingl A."/>
            <person name="Woyke T."/>
            <person name="Ryan C.M."/>
            <person name="Banfield J.F."/>
        </authorList>
    </citation>
    <scope>NUCLEOTIDE SEQUENCE [LARGE SCALE GENOMIC DNA]</scope>
    <source>
        <strain evidence="6">CG22_combo_CG10-13_8_21_14_all_39_12</strain>
    </source>
</reference>
<dbReference type="GO" id="GO:0042597">
    <property type="term" value="C:periplasmic space"/>
    <property type="evidence" value="ECO:0007669"/>
    <property type="project" value="UniProtKB-ARBA"/>
</dbReference>
<keyword evidence="4" id="KW-0472">Membrane</keyword>
<dbReference type="GO" id="GO:0015833">
    <property type="term" value="P:peptide transport"/>
    <property type="evidence" value="ECO:0007669"/>
    <property type="project" value="TreeGrafter"/>
</dbReference>
<keyword evidence="3" id="KW-0732">Signal</keyword>
<accession>A0A2H0BEU5</accession>
<keyword evidence="4" id="KW-0812">Transmembrane</keyword>
<dbReference type="InterPro" id="IPR039424">
    <property type="entry name" value="SBP_5"/>
</dbReference>
<feature type="transmembrane region" description="Helical" evidence="4">
    <location>
        <begin position="12"/>
        <end position="31"/>
    </location>
</feature>
<dbReference type="SUPFAM" id="SSF53850">
    <property type="entry name" value="Periplasmic binding protein-like II"/>
    <property type="match status" value="1"/>
</dbReference>
<name>A0A2H0BEU5_UNCKA</name>
<dbReference type="PANTHER" id="PTHR30290:SF9">
    <property type="entry name" value="OLIGOPEPTIDE-BINDING PROTEIN APPA"/>
    <property type="match status" value="1"/>
</dbReference>
<organism evidence="6 7">
    <name type="scientific">candidate division WWE3 bacterium CG22_combo_CG10-13_8_21_14_all_39_12</name>
    <dbReference type="NCBI Taxonomy" id="1975094"/>
    <lineage>
        <taxon>Bacteria</taxon>
        <taxon>Katanobacteria</taxon>
    </lineage>
</organism>
<sequence>MKIFFSRFFIRSWIQPAIISILLIATSYLLVSGAIQFIKTQTGKITIGIVGTPGIINPLYSSANSVDESLVKLFYRSLITFNENSLPIGDLAESWELSDGGKTYIITLVNDAFWEDGTPITAADVIFTYNLIQSPEYNGPEKARFSNVGLTQINQNTLKLSLTESFSPFLESLNIGILPRHIWENIALNEIPSSLYAIQPVSATNLSVKKISVENNHISKINIENTKTSRQYDVVFLESEKEIAAKLKNGSIDIGFFTNKDISSELAEWPNIESSAHQVCGTGITWFSNSSRDANHPVHSMSLNESIASIFTQQENLPSLRYALSSGHWAYTKHNINTEKTEEDMRVAFDIIPAESPLKVSVMPDVSDLVSIASIRKTLESYGFKATFTMISPGNVEQMLYEREYDVLLAHQDFGHDPDQYTFWHSTQTDLSQGGLNVSGYKNRRMDKALEDGRLETDLDKRKIAYNTMQELLSEDIPALFFAHPNVYVAVRQNSNVKSIDRCLWHPNDWLSYIVEK</sequence>
<dbReference type="Gene3D" id="3.10.105.10">
    <property type="entry name" value="Dipeptide-binding Protein, Domain 3"/>
    <property type="match status" value="1"/>
</dbReference>
<evidence type="ECO:0000256" key="1">
    <source>
        <dbReference type="ARBA" id="ARBA00005695"/>
    </source>
</evidence>
<proteinExistence type="inferred from homology"/>
<evidence type="ECO:0000256" key="3">
    <source>
        <dbReference type="ARBA" id="ARBA00022729"/>
    </source>
</evidence>
<protein>
    <recommendedName>
        <fullName evidence="5">Solute-binding protein family 5 domain-containing protein</fullName>
    </recommendedName>
</protein>
<keyword evidence="2" id="KW-0813">Transport</keyword>
<evidence type="ECO:0000313" key="6">
    <source>
        <dbReference type="EMBL" id="PIP56192.1"/>
    </source>
</evidence>
<feature type="domain" description="Solute-binding protein family 5" evidence="5">
    <location>
        <begin position="88"/>
        <end position="173"/>
    </location>
</feature>
<dbReference type="GO" id="GO:1904680">
    <property type="term" value="F:peptide transmembrane transporter activity"/>
    <property type="evidence" value="ECO:0007669"/>
    <property type="project" value="TreeGrafter"/>
</dbReference>
<dbReference type="Gene3D" id="3.90.76.10">
    <property type="entry name" value="Dipeptide-binding Protein, Domain 1"/>
    <property type="match status" value="1"/>
</dbReference>
<dbReference type="PANTHER" id="PTHR30290">
    <property type="entry name" value="PERIPLASMIC BINDING COMPONENT OF ABC TRANSPORTER"/>
    <property type="match status" value="1"/>
</dbReference>
<comment type="similarity">
    <text evidence="1">Belongs to the bacterial solute-binding protein 5 family.</text>
</comment>
<dbReference type="Pfam" id="PF00496">
    <property type="entry name" value="SBP_bac_5"/>
    <property type="match status" value="1"/>
</dbReference>
<evidence type="ECO:0000313" key="7">
    <source>
        <dbReference type="Proteomes" id="UP000228495"/>
    </source>
</evidence>
<dbReference type="GO" id="GO:0043190">
    <property type="term" value="C:ATP-binding cassette (ABC) transporter complex"/>
    <property type="evidence" value="ECO:0007669"/>
    <property type="project" value="InterPro"/>
</dbReference>
<dbReference type="InterPro" id="IPR030678">
    <property type="entry name" value="Peptide/Ni-bd"/>
</dbReference>
<dbReference type="EMBL" id="PCSU01000075">
    <property type="protein sequence ID" value="PIP56192.1"/>
    <property type="molecule type" value="Genomic_DNA"/>
</dbReference>
<keyword evidence="4" id="KW-1133">Transmembrane helix</keyword>
<comment type="caution">
    <text evidence="6">The sequence shown here is derived from an EMBL/GenBank/DDBJ whole genome shotgun (WGS) entry which is preliminary data.</text>
</comment>
<dbReference type="Gene3D" id="3.40.190.10">
    <property type="entry name" value="Periplasmic binding protein-like II"/>
    <property type="match status" value="1"/>
</dbReference>
<dbReference type="Proteomes" id="UP000228495">
    <property type="component" value="Unassembled WGS sequence"/>
</dbReference>
<dbReference type="PIRSF" id="PIRSF002741">
    <property type="entry name" value="MppA"/>
    <property type="match status" value="1"/>
</dbReference>